<sequence length="153" mass="17201">MGHLGQRIGLVHELGQLACSEKRVDYRRQGFGVYKVDRGEYLIVPYIHPFPDGSCHTGQTDTELVGQLFANSPDPSVAQVVDIVNNSFGVYQLDQVTDNFNNVLFCQYPGLIGNVEVELMVEPVPSNLAKVVSFIGEEQFVYDIPCRSFVRWF</sequence>
<proteinExistence type="predicted"/>
<name>A0A644YU08_9ZZZZ</name>
<protein>
    <submittedName>
        <fullName evidence="1">Uncharacterized protein</fullName>
    </submittedName>
</protein>
<dbReference type="AlphaFoldDB" id="A0A644YU08"/>
<gene>
    <name evidence="1" type="ORF">SDC9_78564</name>
</gene>
<dbReference type="EMBL" id="VSSQ01006238">
    <property type="protein sequence ID" value="MPM32006.1"/>
    <property type="molecule type" value="Genomic_DNA"/>
</dbReference>
<comment type="caution">
    <text evidence="1">The sequence shown here is derived from an EMBL/GenBank/DDBJ whole genome shotgun (WGS) entry which is preliminary data.</text>
</comment>
<evidence type="ECO:0000313" key="1">
    <source>
        <dbReference type="EMBL" id="MPM32006.1"/>
    </source>
</evidence>
<accession>A0A644YU08</accession>
<reference evidence="1" key="1">
    <citation type="submission" date="2019-08" db="EMBL/GenBank/DDBJ databases">
        <authorList>
            <person name="Kucharzyk K."/>
            <person name="Murdoch R.W."/>
            <person name="Higgins S."/>
            <person name="Loffler F."/>
        </authorList>
    </citation>
    <scope>NUCLEOTIDE SEQUENCE</scope>
</reference>
<organism evidence="1">
    <name type="scientific">bioreactor metagenome</name>
    <dbReference type="NCBI Taxonomy" id="1076179"/>
    <lineage>
        <taxon>unclassified sequences</taxon>
        <taxon>metagenomes</taxon>
        <taxon>ecological metagenomes</taxon>
    </lineage>
</organism>